<evidence type="ECO:0000313" key="2">
    <source>
        <dbReference type="Proteomes" id="UP000480222"/>
    </source>
</evidence>
<organism evidence="1 2">
    <name type="scientific">Corynebacterium diphtheriae</name>
    <dbReference type="NCBI Taxonomy" id="1717"/>
    <lineage>
        <taxon>Bacteria</taxon>
        <taxon>Bacillati</taxon>
        <taxon>Actinomycetota</taxon>
        <taxon>Actinomycetes</taxon>
        <taxon>Mycobacteriales</taxon>
        <taxon>Corynebacteriaceae</taxon>
        <taxon>Corynebacterium</taxon>
    </lineage>
</organism>
<dbReference type="EMBL" id="CADDAV010000026">
    <property type="protein sequence ID" value="CAB0619758.1"/>
    <property type="molecule type" value="Genomic_DNA"/>
</dbReference>
<dbReference type="RefSeq" id="WP_177232743.1">
    <property type="nucleotide sequence ID" value="NZ_CP040520.1"/>
</dbReference>
<dbReference type="AlphaFoldDB" id="A0A811G7P0"/>
<reference evidence="1 2" key="1">
    <citation type="submission" date="2020-02" db="EMBL/GenBank/DDBJ databases">
        <authorList>
            <person name="Brisse S."/>
        </authorList>
    </citation>
    <scope>NUCLEOTIDE SEQUENCE [LARGE SCALE GENOMIC DNA]</scope>
    <source>
        <strain evidence="1">CIP107547</strain>
    </source>
</reference>
<accession>A0A811G7P0</accession>
<evidence type="ECO:0000313" key="1">
    <source>
        <dbReference type="EMBL" id="CAB0619758.1"/>
    </source>
</evidence>
<proteinExistence type="predicted"/>
<comment type="caution">
    <text evidence="1">The sequence shown here is derived from an EMBL/GenBank/DDBJ whole genome shotgun (WGS) entry which is preliminary data.</text>
</comment>
<dbReference type="Proteomes" id="UP000480222">
    <property type="component" value="Unassembled WGS sequence"/>
</dbReference>
<protein>
    <submittedName>
        <fullName evidence="1">Uncharacterized protein</fullName>
    </submittedName>
</protein>
<name>A0A811G7P0_CORDP</name>
<sequence>MGSIYTHLNNFVETWEGWAKVLNGLSNFSFSGIFAGLKEIFTYSKIFLSSK</sequence>
<gene>
    <name evidence="1" type="ORF">CIP107547_02211</name>
</gene>